<gene>
    <name evidence="4" type="ORF">G1H19_19645</name>
</gene>
<proteinExistence type="predicted"/>
<dbReference type="Proteomes" id="UP000470470">
    <property type="component" value="Unassembled WGS sequence"/>
</dbReference>
<dbReference type="EMBL" id="JAAGWK010000031">
    <property type="protein sequence ID" value="NEL56192.1"/>
    <property type="molecule type" value="Genomic_DNA"/>
</dbReference>
<keyword evidence="5" id="KW-1185">Reference proteome</keyword>
<reference evidence="4 5" key="1">
    <citation type="submission" date="2020-02" db="EMBL/GenBank/DDBJ databases">
        <title>The whole genome sequence of CPCC 205119.</title>
        <authorList>
            <person name="Jiang Z."/>
        </authorList>
    </citation>
    <scope>NUCLEOTIDE SEQUENCE [LARGE SCALE GENOMIC DNA]</scope>
    <source>
        <strain evidence="4 5">CPCC 205119</strain>
    </source>
</reference>
<evidence type="ECO:0000313" key="4">
    <source>
        <dbReference type="EMBL" id="NEL56192.1"/>
    </source>
</evidence>
<feature type="chain" id="PRO_5029796126" evidence="2">
    <location>
        <begin position="22"/>
        <end position="435"/>
    </location>
</feature>
<dbReference type="Gene3D" id="2.120.10.30">
    <property type="entry name" value="TolB, C-terminal domain"/>
    <property type="match status" value="1"/>
</dbReference>
<evidence type="ECO:0000256" key="2">
    <source>
        <dbReference type="SAM" id="SignalP"/>
    </source>
</evidence>
<dbReference type="InterPro" id="IPR003431">
    <property type="entry name" value="B-propeller_Phytase"/>
</dbReference>
<feature type="domain" description="BPP" evidence="3">
    <location>
        <begin position="21"/>
        <end position="431"/>
    </location>
</feature>
<feature type="signal peptide" evidence="2">
    <location>
        <begin position="1"/>
        <end position="21"/>
    </location>
</feature>
<dbReference type="GO" id="GO:0016158">
    <property type="term" value="F:inositol hexakisphosphate 3-phosphatase activity"/>
    <property type="evidence" value="ECO:0007669"/>
    <property type="project" value="InterPro"/>
</dbReference>
<evidence type="ECO:0000259" key="3">
    <source>
        <dbReference type="PROSITE" id="PS51662"/>
    </source>
</evidence>
<name>A0A7K3WIP6_9ACTN</name>
<feature type="region of interest" description="Disordered" evidence="1">
    <location>
        <begin position="394"/>
        <end position="413"/>
    </location>
</feature>
<evidence type="ECO:0000256" key="1">
    <source>
        <dbReference type="SAM" id="MobiDB-lite"/>
    </source>
</evidence>
<accession>A0A7K3WIP6</accession>
<dbReference type="AlphaFoldDB" id="A0A7K3WIP6"/>
<evidence type="ECO:0000313" key="5">
    <source>
        <dbReference type="Proteomes" id="UP000470470"/>
    </source>
</evidence>
<organism evidence="4 5">
    <name type="scientific">Goekera deserti</name>
    <dbReference type="NCBI Taxonomy" id="2497753"/>
    <lineage>
        <taxon>Bacteria</taxon>
        <taxon>Bacillati</taxon>
        <taxon>Actinomycetota</taxon>
        <taxon>Actinomycetes</taxon>
        <taxon>Geodermatophilales</taxon>
        <taxon>Geodermatophilaceae</taxon>
        <taxon>Goekera</taxon>
    </lineage>
</organism>
<dbReference type="PROSITE" id="PS51662">
    <property type="entry name" value="BP_PHYTASE"/>
    <property type="match status" value="1"/>
</dbReference>
<dbReference type="SUPFAM" id="SSF50956">
    <property type="entry name" value="Thermostable phytase (3-phytase)"/>
    <property type="match status" value="1"/>
</dbReference>
<comment type="caution">
    <text evidence="4">The sequence shown here is derived from an EMBL/GenBank/DDBJ whole genome shotgun (WGS) entry which is preliminary data.</text>
</comment>
<dbReference type="Pfam" id="PF02333">
    <property type="entry name" value="Phytase"/>
    <property type="match status" value="2"/>
</dbReference>
<keyword evidence="2" id="KW-0732">Signal</keyword>
<protein>
    <submittedName>
        <fullName evidence="4">Phytase</fullName>
    </submittedName>
</protein>
<dbReference type="InterPro" id="IPR011042">
    <property type="entry name" value="6-blade_b-propeller_TolB-like"/>
</dbReference>
<sequence>MTAVGGGVLVLVLLPVPSALAKPDGTRWATVTASVETPSAFDDEAGGNADADDPALWVHPTDGDRSVVVGALKNGGLGVYGLDGALLQSLPAAPAPPGATEAGRYNNVDVVTGVRLGGRTLDLAVVSDRGRDRVRVFSIDPRGSAAGAGVLTDVTAPDVAPVFSADESEVDEQATAYGLAAGRTPDGGAVVLTTRRHSTDFATLRLVAGPDGTVGYRTESRGALPTEFALPGGGSWTPCEEPGELPQMEGSVYDPASGSWYVAQEDVGIWHLSQDERGAWSQRLVDRVRAYGVPATFDEESETCQVTGDDPGQGGTHLTADAEGLTIAQRADGKGYLFASSQGDSTFAVYELRGSNRYVGGFRVADGAGIDGVQHSDGATVTTKPVGTAFPHGLLITHDGENTPTTEDADGEDRVDTDFKLVPLERVARPLGLRF</sequence>